<dbReference type="CDD" id="cd05016">
    <property type="entry name" value="SIS_PGI_2"/>
    <property type="match status" value="1"/>
</dbReference>
<dbReference type="GO" id="GO:0004347">
    <property type="term" value="F:glucose-6-phosphate isomerase activity"/>
    <property type="evidence" value="ECO:0007669"/>
    <property type="project" value="UniProtKB-EC"/>
</dbReference>
<dbReference type="Pfam" id="PF00342">
    <property type="entry name" value="PGI"/>
    <property type="match status" value="1"/>
</dbReference>
<protein>
    <recommendedName>
        <fullName evidence="1">glucose-6-phosphate isomerase</fullName>
        <ecNumber evidence="1">5.3.1.9</ecNumber>
    </recommendedName>
</protein>
<evidence type="ECO:0000256" key="4">
    <source>
        <dbReference type="ARBA" id="ARBA00023235"/>
    </source>
</evidence>
<keyword evidence="2" id="KW-0312">Gluconeogenesis</keyword>
<dbReference type="GO" id="GO:0006094">
    <property type="term" value="P:gluconeogenesis"/>
    <property type="evidence" value="ECO:0007669"/>
    <property type="project" value="UniProtKB-KW"/>
</dbReference>
<dbReference type="InterPro" id="IPR046348">
    <property type="entry name" value="SIS_dom_sf"/>
</dbReference>
<dbReference type="GO" id="GO:0005829">
    <property type="term" value="C:cytosol"/>
    <property type="evidence" value="ECO:0007669"/>
    <property type="project" value="TreeGrafter"/>
</dbReference>
<accession>A0A6J6MNK4</accession>
<dbReference type="GO" id="GO:0048029">
    <property type="term" value="F:monosaccharide binding"/>
    <property type="evidence" value="ECO:0007669"/>
    <property type="project" value="TreeGrafter"/>
</dbReference>
<evidence type="ECO:0000313" key="5">
    <source>
        <dbReference type="EMBL" id="CAB4675442.1"/>
    </source>
</evidence>
<evidence type="ECO:0000256" key="1">
    <source>
        <dbReference type="ARBA" id="ARBA00011952"/>
    </source>
</evidence>
<gene>
    <name evidence="5" type="ORF">UFOPK2282_01326</name>
</gene>
<dbReference type="InterPro" id="IPR023096">
    <property type="entry name" value="G6P_Isomerase_C"/>
</dbReference>
<dbReference type="GO" id="GO:0097367">
    <property type="term" value="F:carbohydrate derivative binding"/>
    <property type="evidence" value="ECO:0007669"/>
    <property type="project" value="InterPro"/>
</dbReference>
<dbReference type="PRINTS" id="PR00662">
    <property type="entry name" value="G6PISOMERASE"/>
</dbReference>
<proteinExistence type="predicted"/>
<dbReference type="InterPro" id="IPR001672">
    <property type="entry name" value="G6P_Isomerase"/>
</dbReference>
<sequence>MTNAGDARRWLVDALGEAAVEKHFVALSTNAQAVSEFGIDTHHMYGFWDWVGGRYSVDSAIGLSTMIAVGPANFGAMLSGFHAIDQHFSHAAPHENLPLMMGLIAVWNRNFLKIPTTAVLPYSQYLSRFPAYLQQLTMESNGKSVRRDGEAVSYDTGAIFWGEPGTNGQHSFYQLLHQGTSTVAADVIVVAKTAHAIGQQQDMLVANALAQAAVLALGRTEMEVAADGTSATLVPHKVMPGNRPVSLFMVEQLDPFTLGALIALYEHAVFVQGAIWGIDSFDQWGVELGKKVALGILADLTKGTAQNPSLDAASLADMNTYLTLR</sequence>
<dbReference type="PANTHER" id="PTHR11469:SF1">
    <property type="entry name" value="GLUCOSE-6-PHOSPHATE ISOMERASE"/>
    <property type="match status" value="1"/>
</dbReference>
<dbReference type="GO" id="GO:0051156">
    <property type="term" value="P:glucose 6-phosphate metabolic process"/>
    <property type="evidence" value="ECO:0007669"/>
    <property type="project" value="TreeGrafter"/>
</dbReference>
<dbReference type="PANTHER" id="PTHR11469">
    <property type="entry name" value="GLUCOSE-6-PHOSPHATE ISOMERASE"/>
    <property type="match status" value="1"/>
</dbReference>
<dbReference type="InterPro" id="IPR018189">
    <property type="entry name" value="Phosphoglucose_isomerase_CS"/>
</dbReference>
<dbReference type="FunFam" id="3.40.50.10490:FF:000060">
    <property type="entry name" value="Glucose-6-phosphate isomerase"/>
    <property type="match status" value="1"/>
</dbReference>
<dbReference type="SUPFAM" id="SSF53697">
    <property type="entry name" value="SIS domain"/>
    <property type="match status" value="1"/>
</dbReference>
<name>A0A6J6MNK4_9ZZZZ</name>
<dbReference type="PROSITE" id="PS00174">
    <property type="entry name" value="P_GLUCOSE_ISOMERASE_2"/>
    <property type="match status" value="1"/>
</dbReference>
<evidence type="ECO:0000256" key="3">
    <source>
        <dbReference type="ARBA" id="ARBA00023152"/>
    </source>
</evidence>
<dbReference type="Gene3D" id="3.40.50.10490">
    <property type="entry name" value="Glucose-6-phosphate isomerase like protein, domain 1"/>
    <property type="match status" value="2"/>
</dbReference>
<dbReference type="GO" id="GO:0006096">
    <property type="term" value="P:glycolytic process"/>
    <property type="evidence" value="ECO:0007669"/>
    <property type="project" value="UniProtKB-KW"/>
</dbReference>
<dbReference type="EC" id="5.3.1.9" evidence="1"/>
<dbReference type="Gene3D" id="1.10.1390.10">
    <property type="match status" value="1"/>
</dbReference>
<evidence type="ECO:0000256" key="2">
    <source>
        <dbReference type="ARBA" id="ARBA00022432"/>
    </source>
</evidence>
<reference evidence="5" key="1">
    <citation type="submission" date="2020-05" db="EMBL/GenBank/DDBJ databases">
        <authorList>
            <person name="Chiriac C."/>
            <person name="Salcher M."/>
            <person name="Ghai R."/>
            <person name="Kavagutti S V."/>
        </authorList>
    </citation>
    <scope>NUCLEOTIDE SEQUENCE</scope>
</reference>
<dbReference type="AlphaFoldDB" id="A0A6J6MNK4"/>
<dbReference type="PROSITE" id="PS51463">
    <property type="entry name" value="P_GLUCOSE_ISOMERASE_3"/>
    <property type="match status" value="1"/>
</dbReference>
<dbReference type="EMBL" id="CAEZWR010000192">
    <property type="protein sequence ID" value="CAB4675442.1"/>
    <property type="molecule type" value="Genomic_DNA"/>
</dbReference>
<dbReference type="InterPro" id="IPR035482">
    <property type="entry name" value="SIS_PGI_2"/>
</dbReference>
<organism evidence="5">
    <name type="scientific">freshwater metagenome</name>
    <dbReference type="NCBI Taxonomy" id="449393"/>
    <lineage>
        <taxon>unclassified sequences</taxon>
        <taxon>metagenomes</taxon>
        <taxon>ecological metagenomes</taxon>
    </lineage>
</organism>
<dbReference type="PROSITE" id="PS00765">
    <property type="entry name" value="P_GLUCOSE_ISOMERASE_1"/>
    <property type="match status" value="1"/>
</dbReference>
<keyword evidence="3" id="KW-0324">Glycolysis</keyword>
<keyword evidence="4" id="KW-0413">Isomerase</keyword>